<evidence type="ECO:0000259" key="3">
    <source>
        <dbReference type="PROSITE" id="PS50894"/>
    </source>
</evidence>
<dbReference type="InterPro" id="IPR012902">
    <property type="entry name" value="N_methyl_site"/>
</dbReference>
<dbReference type="InterPro" id="IPR036641">
    <property type="entry name" value="HPT_dom_sf"/>
</dbReference>
<dbReference type="NCBIfam" id="TIGR02532">
    <property type="entry name" value="IV_pilin_GFxxxE"/>
    <property type="match status" value="1"/>
</dbReference>
<name>A0A1F7GTE5_9BACT</name>
<comment type="caution">
    <text evidence="4">The sequence shown here is derived from an EMBL/GenBank/DDBJ whole genome shotgun (WGS) entry which is preliminary data.</text>
</comment>
<dbReference type="Pfam" id="PF01627">
    <property type="entry name" value="Hpt"/>
    <property type="match status" value="1"/>
</dbReference>
<evidence type="ECO:0000256" key="2">
    <source>
        <dbReference type="SAM" id="Phobius"/>
    </source>
</evidence>
<keyword evidence="2" id="KW-0472">Membrane</keyword>
<dbReference type="PROSITE" id="PS50894">
    <property type="entry name" value="HPT"/>
    <property type="match status" value="1"/>
</dbReference>
<accession>A0A1F7GTE5</accession>
<dbReference type="InterPro" id="IPR008207">
    <property type="entry name" value="Sig_transdc_His_kin_Hpt_dom"/>
</dbReference>
<proteinExistence type="predicted"/>
<organism evidence="4 5">
    <name type="scientific">Candidatus Roizmanbacteria bacterium RIFCSPHIGHO2_01_FULL_39_8</name>
    <dbReference type="NCBI Taxonomy" id="1802033"/>
    <lineage>
        <taxon>Bacteria</taxon>
        <taxon>Candidatus Roizmaniibacteriota</taxon>
    </lineage>
</organism>
<keyword evidence="2" id="KW-1133">Transmembrane helix</keyword>
<dbReference type="EMBL" id="MFZI01000001">
    <property type="protein sequence ID" value="OGK22307.1"/>
    <property type="molecule type" value="Genomic_DNA"/>
</dbReference>
<dbReference type="CDD" id="cd00088">
    <property type="entry name" value="HPT"/>
    <property type="match status" value="1"/>
</dbReference>
<dbReference type="SUPFAM" id="SSF47226">
    <property type="entry name" value="Histidine-containing phosphotransfer domain, HPT domain"/>
    <property type="match status" value="1"/>
</dbReference>
<dbReference type="GO" id="GO:0000160">
    <property type="term" value="P:phosphorelay signal transduction system"/>
    <property type="evidence" value="ECO:0007669"/>
    <property type="project" value="InterPro"/>
</dbReference>
<feature type="modified residue" description="Phosphohistidine" evidence="1">
    <location>
        <position position="49"/>
    </location>
</feature>
<gene>
    <name evidence="4" type="ORF">A2866_05335</name>
</gene>
<protein>
    <recommendedName>
        <fullName evidence="3">HPt domain-containing protein</fullName>
    </recommendedName>
</protein>
<dbReference type="AlphaFoldDB" id="A0A1F7GTE5"/>
<evidence type="ECO:0000256" key="1">
    <source>
        <dbReference type="PROSITE-ProRule" id="PRU00110"/>
    </source>
</evidence>
<keyword evidence="1" id="KW-0597">Phosphoprotein</keyword>
<feature type="transmembrane region" description="Helical" evidence="2">
    <location>
        <begin position="131"/>
        <end position="156"/>
    </location>
</feature>
<keyword evidence="2" id="KW-0812">Transmembrane</keyword>
<feature type="domain" description="HPt" evidence="3">
    <location>
        <begin position="2"/>
        <end position="106"/>
    </location>
</feature>
<sequence length="160" mass="18156">MSPVDLSSYKSLFIKTAKEFIVNLRRNLSFLSQNTNNKEVIYEIFRSVHSIKGQCLMMGFPKTAELCKTVEDAFHTINDEKQAFSADMMAIFSDSVNSIEQSLLSIEKNNREIDLDEENTKLQNYLKSRNFAFSLVELVIVVGIVAILLAITLILLQSPK</sequence>
<evidence type="ECO:0000313" key="4">
    <source>
        <dbReference type="EMBL" id="OGK22307.1"/>
    </source>
</evidence>
<dbReference type="Pfam" id="PF07963">
    <property type="entry name" value="N_methyl"/>
    <property type="match status" value="1"/>
</dbReference>
<reference evidence="4 5" key="1">
    <citation type="journal article" date="2016" name="Nat. Commun.">
        <title>Thousands of microbial genomes shed light on interconnected biogeochemical processes in an aquifer system.</title>
        <authorList>
            <person name="Anantharaman K."/>
            <person name="Brown C.T."/>
            <person name="Hug L.A."/>
            <person name="Sharon I."/>
            <person name="Castelle C.J."/>
            <person name="Probst A.J."/>
            <person name="Thomas B.C."/>
            <person name="Singh A."/>
            <person name="Wilkins M.J."/>
            <person name="Karaoz U."/>
            <person name="Brodie E.L."/>
            <person name="Williams K.H."/>
            <person name="Hubbard S.S."/>
            <person name="Banfield J.F."/>
        </authorList>
    </citation>
    <scope>NUCLEOTIDE SEQUENCE [LARGE SCALE GENOMIC DNA]</scope>
</reference>
<evidence type="ECO:0000313" key="5">
    <source>
        <dbReference type="Proteomes" id="UP000177026"/>
    </source>
</evidence>
<dbReference type="SMART" id="SM00073">
    <property type="entry name" value="HPT"/>
    <property type="match status" value="1"/>
</dbReference>
<dbReference type="Gene3D" id="1.20.120.160">
    <property type="entry name" value="HPT domain"/>
    <property type="match status" value="1"/>
</dbReference>
<dbReference type="Proteomes" id="UP000177026">
    <property type="component" value="Unassembled WGS sequence"/>
</dbReference>